<dbReference type="Proteomes" id="UP001175261">
    <property type="component" value="Unassembled WGS sequence"/>
</dbReference>
<feature type="compositionally biased region" description="Polar residues" evidence="1">
    <location>
        <begin position="1"/>
        <end position="20"/>
    </location>
</feature>
<evidence type="ECO:0000313" key="2">
    <source>
        <dbReference type="EMBL" id="KAK0383484.1"/>
    </source>
</evidence>
<gene>
    <name evidence="2" type="ORF">NLU13_9395</name>
</gene>
<keyword evidence="3" id="KW-1185">Reference proteome</keyword>
<dbReference type="EMBL" id="JAPDFR010000009">
    <property type="protein sequence ID" value="KAK0383484.1"/>
    <property type="molecule type" value="Genomic_DNA"/>
</dbReference>
<feature type="compositionally biased region" description="Basic and acidic residues" evidence="1">
    <location>
        <begin position="59"/>
        <end position="69"/>
    </location>
</feature>
<proteinExistence type="predicted"/>
<evidence type="ECO:0000256" key="1">
    <source>
        <dbReference type="SAM" id="MobiDB-lite"/>
    </source>
</evidence>
<evidence type="ECO:0000313" key="3">
    <source>
        <dbReference type="Proteomes" id="UP001175261"/>
    </source>
</evidence>
<feature type="compositionally biased region" description="Basic and acidic residues" evidence="1">
    <location>
        <begin position="87"/>
        <end position="96"/>
    </location>
</feature>
<organism evidence="2 3">
    <name type="scientific">Sarocladium strictum</name>
    <name type="common">Black bundle disease fungus</name>
    <name type="synonym">Acremonium strictum</name>
    <dbReference type="NCBI Taxonomy" id="5046"/>
    <lineage>
        <taxon>Eukaryota</taxon>
        <taxon>Fungi</taxon>
        <taxon>Dikarya</taxon>
        <taxon>Ascomycota</taxon>
        <taxon>Pezizomycotina</taxon>
        <taxon>Sordariomycetes</taxon>
        <taxon>Hypocreomycetidae</taxon>
        <taxon>Hypocreales</taxon>
        <taxon>Sarocladiaceae</taxon>
        <taxon>Sarocladium</taxon>
    </lineage>
</organism>
<name>A0AA39GBG3_SARSR</name>
<protein>
    <submittedName>
        <fullName evidence="2">Uncharacterized protein</fullName>
    </submittedName>
</protein>
<feature type="region of interest" description="Disordered" evidence="1">
    <location>
        <begin position="53"/>
        <end position="105"/>
    </location>
</feature>
<reference evidence="2" key="1">
    <citation type="submission" date="2022-10" db="EMBL/GenBank/DDBJ databases">
        <title>Determination and structural analysis of whole genome sequence of Sarocladium strictum F4-1.</title>
        <authorList>
            <person name="Hu L."/>
            <person name="Jiang Y."/>
        </authorList>
    </citation>
    <scope>NUCLEOTIDE SEQUENCE</scope>
    <source>
        <strain evidence="2">F4-1</strain>
    </source>
</reference>
<feature type="region of interest" description="Disordered" evidence="1">
    <location>
        <begin position="1"/>
        <end position="39"/>
    </location>
</feature>
<dbReference type="AlphaFoldDB" id="A0AA39GBG3"/>
<comment type="caution">
    <text evidence="2">The sequence shown here is derived from an EMBL/GenBank/DDBJ whole genome shotgun (WGS) entry which is preliminary data.</text>
</comment>
<accession>A0AA39GBG3</accession>
<sequence length="105" mass="11632">MASNGSNENGTPTEPETYKQQLDRVATERRNAEQPQQIHPVVEKIIEFVPPAAPLLGVKQDDKDKKEPEQPSGPPERPSHDPSIAEFVRDQHRSNGEDGLLAGKE</sequence>
<feature type="compositionally biased region" description="Basic and acidic residues" evidence="1">
    <location>
        <begin position="21"/>
        <end position="32"/>
    </location>
</feature>